<dbReference type="InterPro" id="IPR008586">
    <property type="entry name" value="DUF868_pln"/>
</dbReference>
<organism evidence="1 2">
    <name type="scientific">Castilleja foliolosa</name>
    <dbReference type="NCBI Taxonomy" id="1961234"/>
    <lineage>
        <taxon>Eukaryota</taxon>
        <taxon>Viridiplantae</taxon>
        <taxon>Streptophyta</taxon>
        <taxon>Embryophyta</taxon>
        <taxon>Tracheophyta</taxon>
        <taxon>Spermatophyta</taxon>
        <taxon>Magnoliopsida</taxon>
        <taxon>eudicotyledons</taxon>
        <taxon>Gunneridae</taxon>
        <taxon>Pentapetalae</taxon>
        <taxon>asterids</taxon>
        <taxon>lamiids</taxon>
        <taxon>Lamiales</taxon>
        <taxon>Orobanchaceae</taxon>
        <taxon>Pedicularideae</taxon>
        <taxon>Castillejinae</taxon>
        <taxon>Castilleja</taxon>
    </lineage>
</organism>
<dbReference type="Pfam" id="PF05910">
    <property type="entry name" value="DUF868"/>
    <property type="match status" value="1"/>
</dbReference>
<dbReference type="PANTHER" id="PTHR31972:SF74">
    <property type="entry name" value="EXPRESSED PROTEIN"/>
    <property type="match status" value="1"/>
</dbReference>
<dbReference type="EMBL" id="JAVIJP010000047">
    <property type="protein sequence ID" value="KAL3626278.1"/>
    <property type="molecule type" value="Genomic_DNA"/>
</dbReference>
<name>A0ABD3C8X2_9LAMI</name>
<accession>A0ABD3C8X2</accession>
<gene>
    <name evidence="1" type="ORF">CASFOL_029827</name>
</gene>
<evidence type="ECO:0000313" key="2">
    <source>
        <dbReference type="Proteomes" id="UP001632038"/>
    </source>
</evidence>
<dbReference type="AlphaFoldDB" id="A0ABD3C8X2"/>
<comment type="caution">
    <text evidence="1">The sequence shown here is derived from an EMBL/GenBank/DDBJ whole genome shotgun (WGS) entry which is preliminary data.</text>
</comment>
<keyword evidence="2" id="KW-1185">Reference proteome</keyword>
<sequence length="306" mass="33882">MRDFPSCFGENGVQVADASCSSVPGNKNSQNSVTCLYKCKILGKSCLITIVWSKNLMGQCLSVEIDDASHNKCLCKVDVKPSLFSKRKGSKCLEVSTNKIEVFWDLSAAKFGSGPEPLENYYISIVCNKEMILLVGDLKKEAFKKANAIIASISSATFVSKKEHISGKRVYGTKAQFSSNGQVHDVKIECDVNCSDDPGLVVRIDAKPVMQIKHLRWKFRGNYTILVDGLPVEVFWDVHNWLFGPNLGNNAVFLFQSSLSAEKIWTGQSVCDSPVFSWGCSGSLREEANNLPGFGFSLFLYAWRNE</sequence>
<proteinExistence type="predicted"/>
<evidence type="ECO:0000313" key="1">
    <source>
        <dbReference type="EMBL" id="KAL3626278.1"/>
    </source>
</evidence>
<reference evidence="2" key="1">
    <citation type="journal article" date="2024" name="IScience">
        <title>Strigolactones Initiate the Formation of Haustorium-like Structures in Castilleja.</title>
        <authorList>
            <person name="Buerger M."/>
            <person name="Peterson D."/>
            <person name="Chory J."/>
        </authorList>
    </citation>
    <scope>NUCLEOTIDE SEQUENCE [LARGE SCALE GENOMIC DNA]</scope>
</reference>
<dbReference type="Proteomes" id="UP001632038">
    <property type="component" value="Unassembled WGS sequence"/>
</dbReference>
<protein>
    <submittedName>
        <fullName evidence="1">Uncharacterized protein</fullName>
    </submittedName>
</protein>
<dbReference type="PANTHER" id="PTHR31972">
    <property type="entry name" value="EXPRESSED PROTEIN"/>
    <property type="match status" value="1"/>
</dbReference>